<sequence length="766" mass="84249">MRSFGFVTLAALAARVAAYRVPISDNDDYREICSGMYGGKDAYIEGQVALVIYEWKDINYLGAEQPQDSLAPKQYICTSKAVSAGQCSLDQLGGFITTAPKDAESTIYTTPLRFGSGGSGAVGSDSHVFAPGSGDHDDEDGLRRRGLKFDRDMFPHVRIGRAGAENVEGTTHKLPGSWNPDQGKNAAQEGEGWAGDAKPDTHTKVDFDGEAAHNVAPTKVDFDGEAAHNVAPEGGEVDDNPNVDGPEATSAEAAAAQTTEDTKGGTSGTDKDKKPAQEAEPDTTEKPDTVEEEKVPVKPPTPVGGSAQIEGKVKQYTEPIHYNVPKTGYYCVGVVPVTLVKGDQAEQHERRVFHEDDVLDPRATNQRGSYEGVVTFRNQFQGELPAAEYPKIAWYISGTIVFLVIEMMALFGYYRYVNKHGGGAGSLAFLIVTAVLNAGRTTLSFFLLLIVCMGLSVVTQSLGTVMYRVWVLTAFHFIFGVVYSVGTVKVALDTASLWLVLFMIFPLSITLTTFMMWIIVSLNNTILFLKERKQSFKLRMFERLWRILIGAVIAIAIFFVLSSISLSNRMDDDYQPNHWKWRWVLLDASLATIYLVVFALIAWLWRPTENNIRFSTSQELAQDEEDAQDYEIETYERRPETLGLQPISSRDPQTIGGEPQLRARDEFEHEASEGKALFDADHGSDSESEDELKKPGHKHTESYRRVDAFGKPVNVDLGASASSSRTRVQEDSAIFSMGDSSDDEVRSAVSIDLSDDEGGLLKSKRD</sequence>
<dbReference type="RefSeq" id="XP_014178700.1">
    <property type="nucleotide sequence ID" value="XM_014323225.1"/>
</dbReference>
<organism evidence="12 13">
    <name type="scientific">Trichosporon asahii var. asahii (strain ATCC 90039 / CBS 2479 / JCM 2466 / KCTC 7840 / NBRC 103889/ NCYC 2677 / UAMH 7654)</name>
    <name type="common">Yeast</name>
    <dbReference type="NCBI Taxonomy" id="1186058"/>
    <lineage>
        <taxon>Eukaryota</taxon>
        <taxon>Fungi</taxon>
        <taxon>Dikarya</taxon>
        <taxon>Basidiomycota</taxon>
        <taxon>Agaricomycotina</taxon>
        <taxon>Tremellomycetes</taxon>
        <taxon>Trichosporonales</taxon>
        <taxon>Trichosporonaceae</taxon>
        <taxon>Trichosporon</taxon>
    </lineage>
</organism>
<feature type="compositionally biased region" description="Low complexity" evidence="7">
    <location>
        <begin position="247"/>
        <end position="259"/>
    </location>
</feature>
<keyword evidence="6 8" id="KW-0472">Membrane</keyword>
<evidence type="ECO:0000256" key="9">
    <source>
        <dbReference type="SAM" id="SignalP"/>
    </source>
</evidence>
<feature type="transmembrane region" description="Helical" evidence="8">
    <location>
        <begin position="392"/>
        <end position="414"/>
    </location>
</feature>
<feature type="transmembrane region" description="Helical" evidence="8">
    <location>
        <begin position="498"/>
        <end position="523"/>
    </location>
</feature>
<dbReference type="PANTHER" id="PTHR21229:SF1">
    <property type="entry name" value="GH17801P"/>
    <property type="match status" value="1"/>
</dbReference>
<evidence type="ECO:0000256" key="7">
    <source>
        <dbReference type="SAM" id="MobiDB-lite"/>
    </source>
</evidence>
<feature type="region of interest" description="Disordered" evidence="7">
    <location>
        <begin position="675"/>
        <end position="766"/>
    </location>
</feature>
<feature type="signal peptide" evidence="9">
    <location>
        <begin position="1"/>
        <end position="18"/>
    </location>
</feature>
<dbReference type="HOGENOM" id="CLU_024065_0_0_1"/>
<dbReference type="KEGG" id="tasa:A1Q1_03427"/>
<dbReference type="GO" id="GO:0042147">
    <property type="term" value="P:retrograde transport, endosome to Golgi"/>
    <property type="evidence" value="ECO:0007669"/>
    <property type="project" value="TreeGrafter"/>
</dbReference>
<dbReference type="GeneID" id="25986940"/>
<feature type="transmembrane region" description="Helical" evidence="8">
    <location>
        <begin position="421"/>
        <end position="439"/>
    </location>
</feature>
<comment type="similarity">
    <text evidence="2">Belongs to the LU7TM family.</text>
</comment>
<feature type="region of interest" description="Disordered" evidence="7">
    <location>
        <begin position="229"/>
        <end position="306"/>
    </location>
</feature>
<dbReference type="OrthoDB" id="19932at2759"/>
<dbReference type="EMBL" id="ALBS01000233">
    <property type="protein sequence ID" value="EJT47650.1"/>
    <property type="molecule type" value="Genomic_DNA"/>
</dbReference>
<evidence type="ECO:0000256" key="1">
    <source>
        <dbReference type="ARBA" id="ARBA00004141"/>
    </source>
</evidence>
<evidence type="ECO:0000313" key="12">
    <source>
        <dbReference type="EMBL" id="EJT47650.1"/>
    </source>
</evidence>
<keyword evidence="5 8" id="KW-1133">Transmembrane helix</keyword>
<evidence type="ECO:0000259" key="10">
    <source>
        <dbReference type="Pfam" id="PF06814"/>
    </source>
</evidence>
<feature type="domain" description="GOST seven transmembrane" evidence="10">
    <location>
        <begin position="391"/>
        <end position="611"/>
    </location>
</feature>
<gene>
    <name evidence="12" type="ORF">A1Q1_03427</name>
</gene>
<feature type="compositionally biased region" description="Basic and acidic residues" evidence="7">
    <location>
        <begin position="269"/>
        <end position="296"/>
    </location>
</feature>
<evidence type="ECO:0000313" key="13">
    <source>
        <dbReference type="Proteomes" id="UP000002748"/>
    </source>
</evidence>
<reference evidence="12 13" key="1">
    <citation type="journal article" date="2012" name="Eukaryot. Cell">
        <title>Draft genome sequence of CBS 2479, the standard type strain of Trichosporon asahii.</title>
        <authorList>
            <person name="Yang R.Y."/>
            <person name="Li H.T."/>
            <person name="Zhu H."/>
            <person name="Zhou G.P."/>
            <person name="Wang M."/>
            <person name="Wang L."/>
        </authorList>
    </citation>
    <scope>NUCLEOTIDE SEQUENCE [LARGE SCALE GENOMIC DNA]</scope>
    <source>
        <strain evidence="13">ATCC 90039 / CBS 2479 / JCM 2466 / KCTC 7840 / NCYC 2677 / UAMH 7654</strain>
    </source>
</reference>
<keyword evidence="3 8" id="KW-0812">Transmembrane</keyword>
<evidence type="ECO:0000256" key="5">
    <source>
        <dbReference type="ARBA" id="ARBA00022989"/>
    </source>
</evidence>
<feature type="compositionally biased region" description="Basic and acidic residues" evidence="7">
    <location>
        <begin position="675"/>
        <end position="708"/>
    </location>
</feature>
<comment type="caution">
    <text evidence="12">The sequence shown here is derived from an EMBL/GenBank/DDBJ whole genome shotgun (WGS) entry which is preliminary data.</text>
</comment>
<dbReference type="Pfam" id="PF06814">
    <property type="entry name" value="GOST_TM"/>
    <property type="match status" value="1"/>
</dbReference>
<keyword evidence="4 9" id="KW-0732">Signal</keyword>
<evidence type="ECO:0000256" key="3">
    <source>
        <dbReference type="ARBA" id="ARBA00022692"/>
    </source>
</evidence>
<dbReference type="AlphaFoldDB" id="J4UA98"/>
<dbReference type="CDD" id="cd06174">
    <property type="entry name" value="MFS"/>
    <property type="match status" value="1"/>
</dbReference>
<dbReference type="VEuPathDB" id="FungiDB:A1Q1_03427"/>
<dbReference type="PANTHER" id="PTHR21229">
    <property type="entry name" value="LUNG SEVEN TRANSMEMBRANE RECEPTOR"/>
    <property type="match status" value="1"/>
</dbReference>
<accession>J4UA98</accession>
<dbReference type="InterPro" id="IPR009637">
    <property type="entry name" value="GPR107/GPR108-like"/>
</dbReference>
<name>J4UA98_TRIAS</name>
<dbReference type="GO" id="GO:0005794">
    <property type="term" value="C:Golgi apparatus"/>
    <property type="evidence" value="ECO:0007669"/>
    <property type="project" value="TreeGrafter"/>
</dbReference>
<feature type="transmembrane region" description="Helical" evidence="8">
    <location>
        <begin position="469"/>
        <end position="492"/>
    </location>
</feature>
<protein>
    <submittedName>
        <fullName evidence="12">Major facilitator protein</fullName>
    </submittedName>
</protein>
<dbReference type="GO" id="GO:0016020">
    <property type="term" value="C:membrane"/>
    <property type="evidence" value="ECO:0007669"/>
    <property type="project" value="UniProtKB-SubCell"/>
</dbReference>
<evidence type="ECO:0000256" key="2">
    <source>
        <dbReference type="ARBA" id="ARBA00007883"/>
    </source>
</evidence>
<feature type="transmembrane region" description="Helical" evidence="8">
    <location>
        <begin position="584"/>
        <end position="605"/>
    </location>
</feature>
<dbReference type="Pfam" id="PF21902">
    <property type="entry name" value="PTM1-like_N"/>
    <property type="match status" value="1"/>
</dbReference>
<feature type="domain" description="PTM1-like N-terminal" evidence="11">
    <location>
        <begin position="46"/>
        <end position="102"/>
    </location>
</feature>
<dbReference type="GO" id="GO:0005829">
    <property type="term" value="C:cytosol"/>
    <property type="evidence" value="ECO:0007669"/>
    <property type="project" value="GOC"/>
</dbReference>
<dbReference type="Proteomes" id="UP000002748">
    <property type="component" value="Unassembled WGS sequence"/>
</dbReference>
<dbReference type="InterPro" id="IPR053937">
    <property type="entry name" value="GOST_TM"/>
</dbReference>
<evidence type="ECO:0000256" key="8">
    <source>
        <dbReference type="SAM" id="Phobius"/>
    </source>
</evidence>
<feature type="chain" id="PRO_5003781710" evidence="9">
    <location>
        <begin position="19"/>
        <end position="766"/>
    </location>
</feature>
<comment type="subcellular location">
    <subcellularLocation>
        <location evidence="1">Membrane</location>
        <topology evidence="1">Multi-pass membrane protein</topology>
    </subcellularLocation>
</comment>
<feature type="region of interest" description="Disordered" evidence="7">
    <location>
        <begin position="162"/>
        <end position="205"/>
    </location>
</feature>
<evidence type="ECO:0000256" key="4">
    <source>
        <dbReference type="ARBA" id="ARBA00022729"/>
    </source>
</evidence>
<feature type="transmembrane region" description="Helical" evidence="8">
    <location>
        <begin position="544"/>
        <end position="564"/>
    </location>
</feature>
<proteinExistence type="inferred from homology"/>
<evidence type="ECO:0000256" key="6">
    <source>
        <dbReference type="ARBA" id="ARBA00023136"/>
    </source>
</evidence>
<evidence type="ECO:0000259" key="11">
    <source>
        <dbReference type="Pfam" id="PF21902"/>
    </source>
</evidence>
<dbReference type="InterPro" id="IPR053938">
    <property type="entry name" value="PTM1-like_N"/>
</dbReference>